<evidence type="ECO:0000256" key="2">
    <source>
        <dbReference type="ARBA" id="ARBA00022670"/>
    </source>
</evidence>
<evidence type="ECO:0000256" key="7">
    <source>
        <dbReference type="ARBA" id="ARBA00023049"/>
    </source>
</evidence>
<keyword evidence="5" id="KW-0378">Hydrolase</keyword>
<dbReference type="GO" id="GO:0008237">
    <property type="term" value="F:metallopeptidase activity"/>
    <property type="evidence" value="ECO:0007669"/>
    <property type="project" value="UniProtKB-KW"/>
</dbReference>
<accession>A0A2Z4GHE5</accession>
<dbReference type="SMART" id="SM00560">
    <property type="entry name" value="LamGL"/>
    <property type="match status" value="1"/>
</dbReference>
<evidence type="ECO:0000256" key="1">
    <source>
        <dbReference type="ARBA" id="ARBA00008721"/>
    </source>
</evidence>
<dbReference type="GO" id="GO:0005975">
    <property type="term" value="P:carbohydrate metabolic process"/>
    <property type="evidence" value="ECO:0007669"/>
    <property type="project" value="UniProtKB-ARBA"/>
</dbReference>
<dbReference type="Gene3D" id="2.60.120.200">
    <property type="match status" value="1"/>
</dbReference>
<dbReference type="Pfam" id="PF05572">
    <property type="entry name" value="Peptidase_M43"/>
    <property type="match status" value="1"/>
</dbReference>
<evidence type="ECO:0000256" key="8">
    <source>
        <dbReference type="ARBA" id="ARBA00023157"/>
    </source>
</evidence>
<keyword evidence="3" id="KW-0479">Metal-binding</keyword>
<dbReference type="Gene3D" id="3.40.390.10">
    <property type="entry name" value="Collagenase (Catalytic Domain)"/>
    <property type="match status" value="1"/>
</dbReference>
<dbReference type="InterPro" id="IPR008754">
    <property type="entry name" value="Peptidase_M43"/>
</dbReference>
<evidence type="ECO:0000256" key="3">
    <source>
        <dbReference type="ARBA" id="ARBA00022723"/>
    </source>
</evidence>
<evidence type="ECO:0000313" key="11">
    <source>
        <dbReference type="Proteomes" id="UP000249873"/>
    </source>
</evidence>
<dbReference type="KEGG" id="als:DJ013_20090"/>
<keyword evidence="11" id="KW-1185">Reference proteome</keyword>
<organism evidence="10 11">
    <name type="scientific">Arcticibacterium luteifluviistationis</name>
    <dbReference type="NCBI Taxonomy" id="1784714"/>
    <lineage>
        <taxon>Bacteria</taxon>
        <taxon>Pseudomonadati</taxon>
        <taxon>Bacteroidota</taxon>
        <taxon>Cytophagia</taxon>
        <taxon>Cytophagales</taxon>
        <taxon>Leadbetterellaceae</taxon>
        <taxon>Arcticibacterium</taxon>
    </lineage>
</organism>
<name>A0A2Z4GHE5_9BACT</name>
<keyword evidence="7" id="KW-0482">Metalloprotease</keyword>
<dbReference type="EMBL" id="CP029480">
    <property type="protein sequence ID" value="AWW00349.1"/>
    <property type="molecule type" value="Genomic_DNA"/>
</dbReference>
<dbReference type="GO" id="GO:0006508">
    <property type="term" value="P:proteolysis"/>
    <property type="evidence" value="ECO:0007669"/>
    <property type="project" value="UniProtKB-KW"/>
</dbReference>
<dbReference type="GO" id="GO:0046872">
    <property type="term" value="F:metal ion binding"/>
    <property type="evidence" value="ECO:0007669"/>
    <property type="project" value="UniProtKB-KW"/>
</dbReference>
<gene>
    <name evidence="10" type="ORF">DJ013_20090</name>
</gene>
<dbReference type="InterPro" id="IPR013320">
    <property type="entry name" value="ConA-like_dom_sf"/>
</dbReference>
<evidence type="ECO:0000313" key="10">
    <source>
        <dbReference type="EMBL" id="AWW00349.1"/>
    </source>
</evidence>
<keyword evidence="8" id="KW-1015">Disulfide bond</keyword>
<dbReference type="InterPro" id="IPR024079">
    <property type="entry name" value="MetalloPept_cat_dom_sf"/>
</dbReference>
<evidence type="ECO:0000256" key="6">
    <source>
        <dbReference type="ARBA" id="ARBA00022833"/>
    </source>
</evidence>
<dbReference type="PANTHER" id="PTHR47466">
    <property type="match status" value="1"/>
</dbReference>
<keyword evidence="4" id="KW-0732">Signal</keyword>
<reference evidence="10 11" key="1">
    <citation type="submission" date="2018-05" db="EMBL/GenBank/DDBJ databases">
        <title>Complete genome sequence of Arcticibacterium luteifluviistationis SM1504T, a cytophagaceae bacterium isolated from Arctic surface seawater.</title>
        <authorList>
            <person name="Li Y."/>
            <person name="Qin Q.-L."/>
        </authorList>
    </citation>
    <scope>NUCLEOTIDE SEQUENCE [LARGE SCALE GENOMIC DNA]</scope>
    <source>
        <strain evidence="10 11">SM1504</strain>
    </source>
</reference>
<proteinExistence type="inferred from homology"/>
<dbReference type="SUPFAM" id="SSF55486">
    <property type="entry name" value="Metalloproteases ('zincins'), catalytic domain"/>
    <property type="match status" value="1"/>
</dbReference>
<keyword evidence="2" id="KW-0645">Protease</keyword>
<dbReference type="Pfam" id="PF13385">
    <property type="entry name" value="Laminin_G_3"/>
    <property type="match status" value="1"/>
</dbReference>
<dbReference type="PANTHER" id="PTHR47466:SF1">
    <property type="entry name" value="METALLOPROTEASE MEP1 (AFU_ORTHOLOGUE AFUA_1G07730)-RELATED"/>
    <property type="match status" value="1"/>
</dbReference>
<evidence type="ECO:0000256" key="4">
    <source>
        <dbReference type="ARBA" id="ARBA00022729"/>
    </source>
</evidence>
<protein>
    <recommendedName>
        <fullName evidence="9">LamG-like jellyroll fold domain-containing protein</fullName>
    </recommendedName>
</protein>
<sequence length="752" mass="83996">MKKQFPNFTHIFSTKNQQILNRIFFLSAILFLGLIEPVKAQEPCGTMQVLKEQLKSDPGMQKRMDERDKQIKFLTSNPQLLNDDLIVIPVVVHVIYHTEAENISDAQIESQIAVLNEDFMRLNADTVNTPDIFKDRAANINLQFALAIRDPNGEATNGITRTYTDKTTFTHQTEMKNWPNGASGGHAAWPARDYLNVWVCNLDGMGLRGFATFPDALDDVDGIVVEPDAFGKGSEFNLIPGYDLGRTGTHEVGHWLRLSHIWGDGGCNIDDGIGDTPSAGASNWIDSPCTFPGPNSCSRIEPDGIDHPDMFQNYMDYSRDQCMNLFTEGQKSLMRLAFAERGSRVSIRNSLGLTSAVECNELTLTFKYDEWPQDLSWTITNKSTNDTVAVGKKYKEPPFGSPPEATEDVYKLCLADGDYTFTIVDAYADGMPEGDYNLISRYDTLHVSDGDFGAGESFDFTINDRYYRFVGPGTDWNDDANWNRRVPSTNAAFGKITIESDCIKKDGLEITPPNILDIKHGVTFSASTRGSELDTINGLVAHYTFNGNANDETENGYNGIIDGATPAADRLGFTQQALNFDGDDFVRIPNLYNATSQPLEDVTYSLWFKPNQNYGAADFYSLIIRTTDAGFTDTIGKPDLGSVENNKFQFYMFENGLNVGRISKATTINFTANQWYHVVATRENGTMKIYLNAAKEGEITYTNPSTFYSDLYLGGHATLNRWYFNGVMDDLRIYHRALSDAEVMAIYNAEKP</sequence>
<keyword evidence="6" id="KW-0862">Zinc</keyword>
<dbReference type="CDD" id="cd00110">
    <property type="entry name" value="LamG"/>
    <property type="match status" value="1"/>
</dbReference>
<dbReference type="Proteomes" id="UP000249873">
    <property type="component" value="Chromosome"/>
</dbReference>
<dbReference type="OrthoDB" id="6278496at2"/>
<dbReference type="SUPFAM" id="SSF49899">
    <property type="entry name" value="Concanavalin A-like lectins/glucanases"/>
    <property type="match status" value="1"/>
</dbReference>
<evidence type="ECO:0000259" key="9">
    <source>
        <dbReference type="SMART" id="SM00560"/>
    </source>
</evidence>
<evidence type="ECO:0000256" key="5">
    <source>
        <dbReference type="ARBA" id="ARBA00022801"/>
    </source>
</evidence>
<dbReference type="GO" id="GO:0004553">
    <property type="term" value="F:hydrolase activity, hydrolyzing O-glycosyl compounds"/>
    <property type="evidence" value="ECO:0007669"/>
    <property type="project" value="UniProtKB-ARBA"/>
</dbReference>
<dbReference type="AlphaFoldDB" id="A0A2Z4GHE5"/>
<feature type="domain" description="LamG-like jellyroll fold" evidence="9">
    <location>
        <begin position="600"/>
        <end position="741"/>
    </location>
</feature>
<dbReference type="InterPro" id="IPR001791">
    <property type="entry name" value="Laminin_G"/>
</dbReference>
<comment type="similarity">
    <text evidence="1">Belongs to the peptidase M43B family.</text>
</comment>
<dbReference type="InterPro" id="IPR006558">
    <property type="entry name" value="LamG-like"/>
</dbReference>